<dbReference type="AlphaFoldDB" id="A0A0G4FR55"/>
<proteinExistence type="predicted"/>
<protein>
    <recommendedName>
        <fullName evidence="2">Reverse transcriptase domain-containing protein</fullName>
    </recommendedName>
</protein>
<dbReference type="VEuPathDB" id="CryptoDB:Cvel_18325"/>
<dbReference type="PANTHER" id="PTHR19446">
    <property type="entry name" value="REVERSE TRANSCRIPTASES"/>
    <property type="match status" value="1"/>
</dbReference>
<evidence type="ECO:0008006" key="2">
    <source>
        <dbReference type="Google" id="ProtNLM"/>
    </source>
</evidence>
<reference evidence="1" key="1">
    <citation type="submission" date="2014-11" db="EMBL/GenBank/DDBJ databases">
        <authorList>
            <person name="Otto D Thomas"/>
            <person name="Naeem Raeece"/>
        </authorList>
    </citation>
    <scope>NUCLEOTIDE SEQUENCE</scope>
</reference>
<organism evidence="1">
    <name type="scientific">Chromera velia CCMP2878</name>
    <dbReference type="NCBI Taxonomy" id="1169474"/>
    <lineage>
        <taxon>Eukaryota</taxon>
        <taxon>Sar</taxon>
        <taxon>Alveolata</taxon>
        <taxon>Colpodellida</taxon>
        <taxon>Chromeraceae</taxon>
        <taxon>Chromera</taxon>
    </lineage>
</organism>
<evidence type="ECO:0000313" key="1">
    <source>
        <dbReference type="EMBL" id="CEM16955.1"/>
    </source>
</evidence>
<name>A0A0G4FR55_9ALVE</name>
<dbReference type="EMBL" id="CDMZ01000565">
    <property type="protein sequence ID" value="CEM16955.1"/>
    <property type="molecule type" value="Genomic_DNA"/>
</dbReference>
<sequence>MDRIPSRAEVREAVKRLSNGKAAGADSIVAEQLKAGGEAIISRLLDVFKAVWREKAVLKAFRDAVMVPIPKKGNHLLYDNWRGIVLLIVAGKVLAKIVGGRI</sequence>
<dbReference type="PhylomeDB" id="A0A0G4FR55"/>
<gene>
    <name evidence="1" type="ORF">Cvel_18325</name>
</gene>
<accession>A0A0G4FR55</accession>